<dbReference type="GO" id="GO:0005975">
    <property type="term" value="P:carbohydrate metabolic process"/>
    <property type="evidence" value="ECO:0007669"/>
    <property type="project" value="InterPro"/>
</dbReference>
<dbReference type="GO" id="GO:0004650">
    <property type="term" value="F:polygalacturonase activity"/>
    <property type="evidence" value="ECO:0007669"/>
    <property type="project" value="InterPro"/>
</dbReference>
<dbReference type="PANTHER" id="PTHR31339:SF9">
    <property type="entry name" value="PLASMIN AND FIBRONECTIN-BINDING PROTEIN A"/>
    <property type="match status" value="1"/>
</dbReference>
<dbReference type="InterPro" id="IPR011050">
    <property type="entry name" value="Pectin_lyase_fold/virulence"/>
</dbReference>
<evidence type="ECO:0000256" key="4">
    <source>
        <dbReference type="RuleBase" id="RU361169"/>
    </source>
</evidence>
<dbReference type="InterPro" id="IPR012334">
    <property type="entry name" value="Pectin_lyas_fold"/>
</dbReference>
<organism evidence="5 6">
    <name type="scientific">Marinimicrobium koreense</name>
    <dbReference type="NCBI Taxonomy" id="306545"/>
    <lineage>
        <taxon>Bacteria</taxon>
        <taxon>Pseudomonadati</taxon>
        <taxon>Pseudomonadota</taxon>
        <taxon>Gammaproteobacteria</taxon>
        <taxon>Cellvibrionales</taxon>
        <taxon>Cellvibrionaceae</taxon>
        <taxon>Marinimicrobium</taxon>
    </lineage>
</organism>
<dbReference type="InterPro" id="IPR051801">
    <property type="entry name" value="GH28_Enzymes"/>
</dbReference>
<keyword evidence="3 4" id="KW-0326">Glycosidase</keyword>
<keyword evidence="2 4" id="KW-0378">Hydrolase</keyword>
<reference evidence="5 6" key="1">
    <citation type="submission" date="2018-11" db="EMBL/GenBank/DDBJ databases">
        <title>Genomic Encyclopedia of Type Strains, Phase IV (KMG-IV): sequencing the most valuable type-strain genomes for metagenomic binning, comparative biology and taxonomic classification.</title>
        <authorList>
            <person name="Goeker M."/>
        </authorList>
    </citation>
    <scope>NUCLEOTIDE SEQUENCE [LARGE SCALE GENOMIC DNA]</scope>
    <source>
        <strain evidence="5 6">DSM 16974</strain>
    </source>
</reference>
<dbReference type="Gene3D" id="2.160.20.10">
    <property type="entry name" value="Single-stranded right-handed beta-helix, Pectin lyase-like"/>
    <property type="match status" value="1"/>
</dbReference>
<comment type="caution">
    <text evidence="5">The sequence shown here is derived from an EMBL/GenBank/DDBJ whole genome shotgun (WGS) entry which is preliminary data.</text>
</comment>
<dbReference type="AlphaFoldDB" id="A0A3N1NQS8"/>
<dbReference type="PANTHER" id="PTHR31339">
    <property type="entry name" value="PECTIN LYASE-RELATED"/>
    <property type="match status" value="1"/>
</dbReference>
<evidence type="ECO:0000256" key="1">
    <source>
        <dbReference type="ARBA" id="ARBA00008834"/>
    </source>
</evidence>
<proteinExistence type="inferred from homology"/>
<dbReference type="SMART" id="SM00710">
    <property type="entry name" value="PbH1"/>
    <property type="match status" value="8"/>
</dbReference>
<dbReference type="RefSeq" id="WP_024462165.1">
    <property type="nucleotide sequence ID" value="NZ_JBHYFO010000006.1"/>
</dbReference>
<evidence type="ECO:0000313" key="5">
    <source>
        <dbReference type="EMBL" id="ROQ18565.1"/>
    </source>
</evidence>
<keyword evidence="6" id="KW-1185">Reference proteome</keyword>
<dbReference type="EMBL" id="RJUK01000002">
    <property type="protein sequence ID" value="ROQ18565.1"/>
    <property type="molecule type" value="Genomic_DNA"/>
</dbReference>
<evidence type="ECO:0000256" key="2">
    <source>
        <dbReference type="ARBA" id="ARBA00022801"/>
    </source>
</evidence>
<dbReference type="InterPro" id="IPR000743">
    <property type="entry name" value="Glyco_hydro_28"/>
</dbReference>
<evidence type="ECO:0000256" key="3">
    <source>
        <dbReference type="ARBA" id="ARBA00023295"/>
    </source>
</evidence>
<dbReference type="Proteomes" id="UP000273643">
    <property type="component" value="Unassembled WGS sequence"/>
</dbReference>
<dbReference type="SUPFAM" id="SSF51126">
    <property type="entry name" value="Pectin lyase-like"/>
    <property type="match status" value="2"/>
</dbReference>
<dbReference type="OrthoDB" id="9795222at2"/>
<protein>
    <submittedName>
        <fullName evidence="5">Glycosyl hydrolase family 28</fullName>
    </submittedName>
</protein>
<dbReference type="Pfam" id="PF00295">
    <property type="entry name" value="Glyco_hydro_28"/>
    <property type="match status" value="1"/>
</dbReference>
<sequence>MHSSTTEHQRRPLRRLHTWLVAGVLAAISLPLAAQMGPVPQEIAPLSPPFEMPQLERPSFPDRTFNIRDFGAREMSNDRRNQITDAVHQAIEAAHSAGGGRVLIPKGKWLSGSLHLKSNINLHLEEGAEVLFSTDKDDYLPVVHQRHEGVEAYNYAPMIYAANVRNVAITGKGLLNAQGDHWWEWFEEYGPPPRGIATQVPLSRRDWGKGAEKEGMRPSFMVFWESEDILVEGVKLLDSPMWNVHLIYSENIIVRDVRIDSLRAPNGDGVVVDSSKNVLIEYNHFQTGDDAVVLKSGFNEEALKINIPTENVVVRHFEAKNVRTGSGGVVFGSETSGGIRNVYVHDAYFDGADRGIRFKTERGRGNVIENIFVRDVVMKNITYEAINFNSFYTGPEAMGVAPTARNIHISDVSIDGVPTAISLIGLPEKWVEDVTLTNVTVKNAEMGARIVRMKNLKMENVSIESDSLAMTIDDAYEVHLNNVSLSDNVSGGPLRVEGRYSGAIFIDGGNINEDEVQLGSGVSEEVINPDTPPQVW</sequence>
<accession>A0A3N1NQS8</accession>
<comment type="similarity">
    <text evidence="1 4">Belongs to the glycosyl hydrolase 28 family.</text>
</comment>
<dbReference type="InterPro" id="IPR006626">
    <property type="entry name" value="PbH1"/>
</dbReference>
<name>A0A3N1NQS8_9GAMM</name>
<gene>
    <name evidence="5" type="ORF">EDC38_2793</name>
</gene>
<evidence type="ECO:0000313" key="6">
    <source>
        <dbReference type="Proteomes" id="UP000273643"/>
    </source>
</evidence>